<dbReference type="EMBL" id="FXYH01000006">
    <property type="protein sequence ID" value="SMX41025.1"/>
    <property type="molecule type" value="Genomic_DNA"/>
</dbReference>
<protein>
    <submittedName>
        <fullName evidence="1">Uncharacterized protein</fullName>
    </submittedName>
</protein>
<dbReference type="AlphaFoldDB" id="A0A238KDT4"/>
<evidence type="ECO:0000313" key="1">
    <source>
        <dbReference type="EMBL" id="SMX41025.1"/>
    </source>
</evidence>
<accession>A0A238KDT4</accession>
<proteinExistence type="predicted"/>
<organism evidence="1 2">
    <name type="scientific">Pelagimonas varians</name>
    <dbReference type="NCBI Taxonomy" id="696760"/>
    <lineage>
        <taxon>Bacteria</taxon>
        <taxon>Pseudomonadati</taxon>
        <taxon>Pseudomonadota</taxon>
        <taxon>Alphaproteobacteria</taxon>
        <taxon>Rhodobacterales</taxon>
        <taxon>Roseobacteraceae</taxon>
        <taxon>Pelagimonas</taxon>
    </lineage>
</organism>
<dbReference type="Proteomes" id="UP000220836">
    <property type="component" value="Unassembled WGS sequence"/>
</dbReference>
<reference evidence="1 2" key="1">
    <citation type="submission" date="2017-05" db="EMBL/GenBank/DDBJ databases">
        <authorList>
            <person name="Song R."/>
            <person name="Chenine A.L."/>
            <person name="Ruprecht R.M."/>
        </authorList>
    </citation>
    <scope>NUCLEOTIDE SEQUENCE [LARGE SCALE GENOMIC DNA]</scope>
    <source>
        <strain evidence="1 2">CECT 8663</strain>
    </source>
</reference>
<name>A0A238KDT4_9RHOB</name>
<gene>
    <name evidence="1" type="ORF">PEV8663_02192</name>
</gene>
<sequence length="109" mass="13012">MLDRIVRTSNDVTVAAYENRISELQSEMALFEEEAQKLSKPHREFDEMFELAMRFLSNPYEIWKKGNLTAKKTVLRLVCPTRLRFDRKRGPRPQKRLCLARRYSFFPSI</sequence>
<evidence type="ECO:0000313" key="2">
    <source>
        <dbReference type="Proteomes" id="UP000220836"/>
    </source>
</evidence>
<keyword evidence="2" id="KW-1185">Reference proteome</keyword>